<dbReference type="NCBIfam" id="TIGR00254">
    <property type="entry name" value="GGDEF"/>
    <property type="match status" value="1"/>
</dbReference>
<dbReference type="GO" id="GO:0052621">
    <property type="term" value="F:diguanylate cyclase activity"/>
    <property type="evidence" value="ECO:0007669"/>
    <property type="project" value="TreeGrafter"/>
</dbReference>
<dbReference type="SMART" id="SM00100">
    <property type="entry name" value="cNMP"/>
    <property type="match status" value="1"/>
</dbReference>
<dbReference type="InterPro" id="IPR029787">
    <property type="entry name" value="Nucleotide_cyclase"/>
</dbReference>
<dbReference type="AlphaFoldDB" id="A0A3B1ALE0"/>
<dbReference type="PANTHER" id="PTHR45138:SF9">
    <property type="entry name" value="DIGUANYLATE CYCLASE DGCM-RELATED"/>
    <property type="match status" value="1"/>
</dbReference>
<evidence type="ECO:0000313" key="3">
    <source>
        <dbReference type="EMBL" id="VAX06726.1"/>
    </source>
</evidence>
<dbReference type="SUPFAM" id="SSF55073">
    <property type="entry name" value="Nucleotide cyclase"/>
    <property type="match status" value="1"/>
</dbReference>
<evidence type="ECO:0008006" key="4">
    <source>
        <dbReference type="Google" id="ProtNLM"/>
    </source>
</evidence>
<evidence type="ECO:0000259" key="2">
    <source>
        <dbReference type="PROSITE" id="PS50887"/>
    </source>
</evidence>
<dbReference type="Gene3D" id="3.30.70.270">
    <property type="match status" value="1"/>
</dbReference>
<reference evidence="3" key="1">
    <citation type="submission" date="2018-06" db="EMBL/GenBank/DDBJ databases">
        <authorList>
            <person name="Zhirakovskaya E."/>
        </authorList>
    </citation>
    <scope>NUCLEOTIDE SEQUENCE</scope>
</reference>
<dbReference type="Pfam" id="PF00027">
    <property type="entry name" value="cNMP_binding"/>
    <property type="match status" value="1"/>
</dbReference>
<dbReference type="PROSITE" id="PS50042">
    <property type="entry name" value="CNMP_BINDING_3"/>
    <property type="match status" value="1"/>
</dbReference>
<dbReference type="SUPFAM" id="SSF51206">
    <property type="entry name" value="cAMP-binding domain-like"/>
    <property type="match status" value="1"/>
</dbReference>
<dbReference type="CDD" id="cd01949">
    <property type="entry name" value="GGDEF"/>
    <property type="match status" value="1"/>
</dbReference>
<feature type="domain" description="Cyclic nucleotide-binding" evidence="1">
    <location>
        <begin position="25"/>
        <end position="143"/>
    </location>
</feature>
<dbReference type="Gene3D" id="2.60.120.10">
    <property type="entry name" value="Jelly Rolls"/>
    <property type="match status" value="1"/>
</dbReference>
<dbReference type="SMART" id="SM00267">
    <property type="entry name" value="GGDEF"/>
    <property type="match status" value="1"/>
</dbReference>
<dbReference type="PROSITE" id="PS50887">
    <property type="entry name" value="GGDEF"/>
    <property type="match status" value="1"/>
</dbReference>
<feature type="domain" description="GGDEF" evidence="2">
    <location>
        <begin position="195"/>
        <end position="329"/>
    </location>
</feature>
<dbReference type="InterPro" id="IPR014710">
    <property type="entry name" value="RmlC-like_jellyroll"/>
</dbReference>
<dbReference type="InterPro" id="IPR018490">
    <property type="entry name" value="cNMP-bd_dom_sf"/>
</dbReference>
<sequence length="332" mass="37590">MTAADPKRTESERDYLYSLLAKNQLFHRVNMSKISDQIEQCSEQEVPAGIVLLHPNTQNSKLHLILSGEVEVRLDILSQTPHKILQAGHYFGEISLIDSGTTSAYIVTMTDCHLFIINEHLLWNMINNSHAVAKNMLYMFTQKVRHDNQTIIEKQAQLYQWENYALSDALTGCNNRRWFDISIDRIINRAITGEEPFCAIMLDVDRFKQYNDKRGHLAGDKALRSLADVSRELLRASDIVIRYGGEEFLILLPHTDPKEAASISERLRQKIATTSPGEEDGVDLPAFTVSMGISILNQSDTIHTLLDRADHALYQAKEAGRNRIVIAEQSTA</sequence>
<dbReference type="InterPro" id="IPR000160">
    <property type="entry name" value="GGDEF_dom"/>
</dbReference>
<organism evidence="3">
    <name type="scientific">hydrothermal vent metagenome</name>
    <dbReference type="NCBI Taxonomy" id="652676"/>
    <lineage>
        <taxon>unclassified sequences</taxon>
        <taxon>metagenomes</taxon>
        <taxon>ecological metagenomes</taxon>
    </lineage>
</organism>
<dbReference type="InterPro" id="IPR043128">
    <property type="entry name" value="Rev_trsase/Diguanyl_cyclase"/>
</dbReference>
<dbReference type="CDD" id="cd00038">
    <property type="entry name" value="CAP_ED"/>
    <property type="match status" value="1"/>
</dbReference>
<dbReference type="InterPro" id="IPR050469">
    <property type="entry name" value="Diguanylate_Cyclase"/>
</dbReference>
<dbReference type="EMBL" id="UOFX01000016">
    <property type="protein sequence ID" value="VAX06726.1"/>
    <property type="molecule type" value="Genomic_DNA"/>
</dbReference>
<dbReference type="InterPro" id="IPR000595">
    <property type="entry name" value="cNMP-bd_dom"/>
</dbReference>
<gene>
    <name evidence="3" type="ORF">MNBD_GAMMA26-476</name>
</gene>
<name>A0A3B1ALE0_9ZZZZ</name>
<dbReference type="Pfam" id="PF00990">
    <property type="entry name" value="GGDEF"/>
    <property type="match status" value="1"/>
</dbReference>
<dbReference type="FunFam" id="3.30.70.270:FF:000001">
    <property type="entry name" value="Diguanylate cyclase domain protein"/>
    <property type="match status" value="1"/>
</dbReference>
<proteinExistence type="predicted"/>
<protein>
    <recommendedName>
        <fullName evidence="4">GGDEF domain-containing protein</fullName>
    </recommendedName>
</protein>
<dbReference type="PANTHER" id="PTHR45138">
    <property type="entry name" value="REGULATORY COMPONENTS OF SENSORY TRANSDUCTION SYSTEM"/>
    <property type="match status" value="1"/>
</dbReference>
<evidence type="ECO:0000259" key="1">
    <source>
        <dbReference type="PROSITE" id="PS50042"/>
    </source>
</evidence>
<accession>A0A3B1ALE0</accession>